<evidence type="ECO:0000313" key="2">
    <source>
        <dbReference type="EMBL" id="RUT73292.1"/>
    </source>
</evidence>
<keyword evidence="1" id="KW-0472">Membrane</keyword>
<dbReference type="OrthoDB" id="9830769at2"/>
<comment type="caution">
    <text evidence="2">The sequence shown here is derived from an EMBL/GenBank/DDBJ whole genome shotgun (WGS) entry which is preliminary data.</text>
</comment>
<sequence>MKEQINEQLALLEKELSRLKKVTDYIDDTKKTAQVVISELKEVQDNYSTYTEKIFDLYKTSVEQLKKETELQIKEGVINFETTGSQIDQTNREKLVETKRLLENYRKTVEATNGLVKTLEAVDFPTRLDTIDKKISKNLEEIKQRFSLQDKQNKVIKILLFVILGLIGIGGLGALLIWMKII</sequence>
<accession>A0A434AG10</accession>
<keyword evidence="3" id="KW-1185">Reference proteome</keyword>
<evidence type="ECO:0000256" key="1">
    <source>
        <dbReference type="SAM" id="Phobius"/>
    </source>
</evidence>
<keyword evidence="1" id="KW-0812">Transmembrane</keyword>
<organism evidence="2 3">
    <name type="scientific">Ancylomarina longa</name>
    <dbReference type="NCBI Taxonomy" id="2487017"/>
    <lineage>
        <taxon>Bacteria</taxon>
        <taxon>Pseudomonadati</taxon>
        <taxon>Bacteroidota</taxon>
        <taxon>Bacteroidia</taxon>
        <taxon>Marinilabiliales</taxon>
        <taxon>Marinifilaceae</taxon>
        <taxon>Ancylomarina</taxon>
    </lineage>
</organism>
<name>A0A434AG10_9BACT</name>
<dbReference type="EMBL" id="RJJX01000024">
    <property type="protein sequence ID" value="RUT73292.1"/>
    <property type="molecule type" value="Genomic_DNA"/>
</dbReference>
<proteinExistence type="predicted"/>
<dbReference type="RefSeq" id="WP_127344602.1">
    <property type="nucleotide sequence ID" value="NZ_RJJX01000024.1"/>
</dbReference>
<protein>
    <submittedName>
        <fullName evidence="2">Uncharacterized protein</fullName>
    </submittedName>
</protein>
<dbReference type="AlphaFoldDB" id="A0A434AG10"/>
<gene>
    <name evidence="2" type="ORF">DLK05_14055</name>
</gene>
<reference evidence="2 3" key="1">
    <citation type="submission" date="2018-11" db="EMBL/GenBank/DDBJ databases">
        <title>Parancylomarina longa gen. nov., sp. nov., isolated from sediments of southern Okinawa.</title>
        <authorList>
            <person name="Fu T."/>
        </authorList>
    </citation>
    <scope>NUCLEOTIDE SEQUENCE [LARGE SCALE GENOMIC DNA]</scope>
    <source>
        <strain evidence="2 3">T3-2 S1-C</strain>
    </source>
</reference>
<evidence type="ECO:0000313" key="3">
    <source>
        <dbReference type="Proteomes" id="UP000282985"/>
    </source>
</evidence>
<feature type="transmembrane region" description="Helical" evidence="1">
    <location>
        <begin position="155"/>
        <end position="179"/>
    </location>
</feature>
<keyword evidence="1" id="KW-1133">Transmembrane helix</keyword>
<dbReference type="Proteomes" id="UP000282985">
    <property type="component" value="Unassembled WGS sequence"/>
</dbReference>